<evidence type="ECO:0000256" key="2">
    <source>
        <dbReference type="ARBA" id="ARBA00022490"/>
    </source>
</evidence>
<proteinExistence type="predicted"/>
<dbReference type="GO" id="GO:0005813">
    <property type="term" value="C:centrosome"/>
    <property type="evidence" value="ECO:0007669"/>
    <property type="project" value="UniProtKB-SubCell"/>
</dbReference>
<protein>
    <recommendedName>
        <fullName evidence="8">Pericentrin/AKAP-450 centrosomal targeting domain-containing protein</fullName>
    </recommendedName>
</protein>
<keyword evidence="4 6" id="KW-0175">Coiled coil</keyword>
<dbReference type="Pfam" id="PF10495">
    <property type="entry name" value="PACT_coil_coil"/>
    <property type="match status" value="1"/>
</dbReference>
<gene>
    <name evidence="9" type="ORF">MNOR_LOCUS15288</name>
</gene>
<comment type="caution">
    <text evidence="9">The sequence shown here is derived from an EMBL/GenBank/DDBJ whole genome shotgun (WGS) entry which is preliminary data.</text>
</comment>
<feature type="coiled-coil region" evidence="6">
    <location>
        <begin position="651"/>
        <end position="678"/>
    </location>
</feature>
<keyword evidence="10" id="KW-1185">Reference proteome</keyword>
<dbReference type="InterPro" id="IPR019528">
    <property type="entry name" value="PACT_domain"/>
</dbReference>
<evidence type="ECO:0000256" key="4">
    <source>
        <dbReference type="ARBA" id="ARBA00023054"/>
    </source>
</evidence>
<feature type="compositionally biased region" description="Polar residues" evidence="7">
    <location>
        <begin position="967"/>
        <end position="976"/>
    </location>
</feature>
<feature type="non-terminal residue" evidence="9">
    <location>
        <position position="1"/>
    </location>
</feature>
<feature type="coiled-coil region" evidence="6">
    <location>
        <begin position="552"/>
        <end position="607"/>
    </location>
</feature>
<evidence type="ECO:0000256" key="7">
    <source>
        <dbReference type="SAM" id="MobiDB-lite"/>
    </source>
</evidence>
<feature type="coiled-coil region" evidence="6">
    <location>
        <begin position="298"/>
        <end position="406"/>
    </location>
</feature>
<keyword evidence="5" id="KW-0206">Cytoskeleton</keyword>
<keyword evidence="2" id="KW-0963">Cytoplasm</keyword>
<evidence type="ECO:0000256" key="6">
    <source>
        <dbReference type="SAM" id="Coils"/>
    </source>
</evidence>
<evidence type="ECO:0000256" key="3">
    <source>
        <dbReference type="ARBA" id="ARBA00022553"/>
    </source>
</evidence>
<evidence type="ECO:0000313" key="9">
    <source>
        <dbReference type="EMBL" id="CAL4094968.1"/>
    </source>
</evidence>
<dbReference type="GO" id="GO:0060090">
    <property type="term" value="F:molecular adaptor activity"/>
    <property type="evidence" value="ECO:0007669"/>
    <property type="project" value="InterPro"/>
</dbReference>
<sequence>TELQEEVTTLSEQLVQLQQQTSEQARQLAGKEEQLTQVTLQLQHVHNELKEKLSQCNIEWAAKEEKLQKALADLREEHLQKESKQRNEYAESMTITIRDLTKVINEKEETISKIKSEYEAVLKDAENERSTVERERSKAVKALKDEQQKKILLERRREVIGVSSDSVEDLSAQVRQELQTSDGLDNSLLAYLSQSHQSGDIALDNSTRASSAVSDISDRDDREMVANKLHRILRKISRDGLQVLTLSDQMFLKQNSAKLDSEQRNIIVESKLASPNLSFNLPNLSFNLGYSPSHQGDQSSLLQRIGTLEQELSKKEKEMKRKLSLLEFRLEQEKQSCKEWRESREFERERGMRLEQELRKDRMIGVDQSAELIRLDTQLSILKSQLQKTQDDSRSLAEQLKDCDKQLKATQRALQAERVNFSRVSKLLNHERNLSAKTSNHLNELIKELHNTLDMERNRILELKDKLCDAEIKSLNKTTLNDNNNKTFEETDNANTNILASNKFQLALEREQVLELRSRYEREHSRVLSLTEQLKTERNNARTEVLQEQGRTSELTKSIRKIEAEKETLVREISEEQERGQQLLMRVRELESELMRLEGELSAQAAAHQMASRKVRDEDSQLHTAYTITLNKLGEAEGEVCTLKQNLGRLLKEQEVSKEREDNLKQELKTEKEAIRRLGLGGVSQIKDIDDFFKKQIRENLELCKSVLQLTDERHHARMQVLDLEASVSTLQEKLSRMAATTNYRAGSEARLEAERNSWTTEKSFLQLQITRLEAEVERLRTEAVSRVTTPCEAQNTSDDSKFTSLYGKYLRSESWRKALIWQKRYLLVVLEGYQDTESHTMRRLVDMANRYENHTLGRQVAQRRKSKSSSMESLRPNSKFRVVVLGVIAVYRMRFLVRRWRRRRFGSVSDLAIGNAYTPDSYSRPSSRSNHSATAPSGLILPSIASVRGDYPATGFTPPTKETKQDISLPSNSRRSLFPEQDTAHLNEYIERLDLIHSRLGLDAKTK</sequence>
<feature type="region of interest" description="Disordered" evidence="7">
    <location>
        <begin position="952"/>
        <end position="976"/>
    </location>
</feature>
<dbReference type="Proteomes" id="UP001497623">
    <property type="component" value="Unassembled WGS sequence"/>
</dbReference>
<comment type="subcellular location">
    <subcellularLocation>
        <location evidence="1">Cytoplasm</location>
        <location evidence="1">Cytoskeleton</location>
        <location evidence="1">Microtubule organizing center</location>
        <location evidence="1">Centrosome</location>
    </subcellularLocation>
</comment>
<accession>A0AAV2QSL5</accession>
<dbReference type="GO" id="GO:0007165">
    <property type="term" value="P:signal transduction"/>
    <property type="evidence" value="ECO:0007669"/>
    <property type="project" value="InterPro"/>
</dbReference>
<name>A0AAV2QSL5_MEGNR</name>
<dbReference type="EMBL" id="CAXKWB010009499">
    <property type="protein sequence ID" value="CAL4094968.1"/>
    <property type="molecule type" value="Genomic_DNA"/>
</dbReference>
<keyword evidence="3" id="KW-0597">Phosphoprotein</keyword>
<dbReference type="PANTHER" id="PTHR44981:SF2">
    <property type="entry name" value="PERICENTRIN-LIKE PROTEIN, ISOFORM F"/>
    <property type="match status" value="1"/>
</dbReference>
<evidence type="ECO:0000259" key="8">
    <source>
        <dbReference type="Pfam" id="PF10495"/>
    </source>
</evidence>
<evidence type="ECO:0000256" key="5">
    <source>
        <dbReference type="ARBA" id="ARBA00023212"/>
    </source>
</evidence>
<organism evidence="9 10">
    <name type="scientific">Meganyctiphanes norvegica</name>
    <name type="common">Northern krill</name>
    <name type="synonym">Thysanopoda norvegica</name>
    <dbReference type="NCBI Taxonomy" id="48144"/>
    <lineage>
        <taxon>Eukaryota</taxon>
        <taxon>Metazoa</taxon>
        <taxon>Ecdysozoa</taxon>
        <taxon>Arthropoda</taxon>
        <taxon>Crustacea</taxon>
        <taxon>Multicrustacea</taxon>
        <taxon>Malacostraca</taxon>
        <taxon>Eumalacostraca</taxon>
        <taxon>Eucarida</taxon>
        <taxon>Euphausiacea</taxon>
        <taxon>Euphausiidae</taxon>
        <taxon>Meganyctiphanes</taxon>
    </lineage>
</organism>
<reference evidence="9 10" key="1">
    <citation type="submission" date="2024-05" db="EMBL/GenBank/DDBJ databases">
        <authorList>
            <person name="Wallberg A."/>
        </authorList>
    </citation>
    <scope>NUCLEOTIDE SEQUENCE [LARGE SCALE GENOMIC DNA]</scope>
</reference>
<evidence type="ECO:0000313" key="10">
    <source>
        <dbReference type="Proteomes" id="UP001497623"/>
    </source>
</evidence>
<dbReference type="InterPro" id="IPR028745">
    <property type="entry name" value="AKAP9/Pericentrin"/>
</dbReference>
<dbReference type="GO" id="GO:0005737">
    <property type="term" value="C:cytoplasm"/>
    <property type="evidence" value="ECO:0007669"/>
    <property type="project" value="UniProtKB-ARBA"/>
</dbReference>
<dbReference type="PANTHER" id="PTHR44981">
    <property type="entry name" value="PERICENTRIN-LIKE PROTEIN, ISOFORM F"/>
    <property type="match status" value="1"/>
</dbReference>
<evidence type="ECO:0000256" key="1">
    <source>
        <dbReference type="ARBA" id="ARBA00004300"/>
    </source>
</evidence>
<dbReference type="AlphaFoldDB" id="A0AAV2QSL5"/>
<feature type="coiled-coil region" evidence="6">
    <location>
        <begin position="14"/>
        <end position="142"/>
    </location>
</feature>
<feature type="domain" description="Pericentrin/AKAP-450 centrosomal targeting" evidence="8">
    <location>
        <begin position="809"/>
        <end position="901"/>
    </location>
</feature>